<dbReference type="PROSITE" id="PS01360">
    <property type="entry name" value="ZF_MYND_1"/>
    <property type="match status" value="1"/>
</dbReference>
<evidence type="ECO:0000256" key="4">
    <source>
        <dbReference type="PROSITE-ProRule" id="PRU00134"/>
    </source>
</evidence>
<evidence type="ECO:0000256" key="3">
    <source>
        <dbReference type="ARBA" id="ARBA00022833"/>
    </source>
</evidence>
<sequence length="199" mass="22754">MATADPLCSSCNKTATTKCPRCNCSWYCSKACKKVDSPIHKILCREYREFDLSSRPTTDHHLAIFFAPEKRKPELIWVNCPWKGDEHTGLWQCADSRPYLDAPLGMSQIQSNDVLKRPLTDTIRIDYRDTFLIDGSPPNLAVKSLCPRRSKLTDWRGPLLAYGLQGLGMPRSYIEPNKSRDLDLNDFRHIVDFLLSYGN</sequence>
<reference evidence="6" key="1">
    <citation type="submission" date="2023-06" db="EMBL/GenBank/DDBJ databases">
        <title>Multi-omics analyses reveal the molecular pathogenesis toolkit of Lasiodiplodia hormozganensis, a cross-kingdom pathogen.</title>
        <authorList>
            <person name="Felix C."/>
            <person name="Meneses R."/>
            <person name="Goncalves M.F.M."/>
            <person name="Tilleman L."/>
            <person name="Duarte A.S."/>
            <person name="Jorrin-Novo J.V."/>
            <person name="Van De Peer Y."/>
            <person name="Deforce D."/>
            <person name="Van Nieuwerburgh F."/>
            <person name="Esteves A.C."/>
            <person name="Alves A."/>
        </authorList>
    </citation>
    <scope>NUCLEOTIDE SEQUENCE</scope>
    <source>
        <strain evidence="6">CBS 339.90</strain>
    </source>
</reference>
<keyword evidence="7" id="KW-1185">Reference proteome</keyword>
<keyword evidence="2 4" id="KW-0863">Zinc-finger</keyword>
<name>A0AA40CLA5_9PEZI</name>
<dbReference type="Pfam" id="PF01753">
    <property type="entry name" value="zf-MYND"/>
    <property type="match status" value="1"/>
</dbReference>
<keyword evidence="3" id="KW-0862">Zinc</keyword>
<evidence type="ECO:0000313" key="6">
    <source>
        <dbReference type="EMBL" id="KAK0642607.1"/>
    </source>
</evidence>
<dbReference type="Proteomes" id="UP001175001">
    <property type="component" value="Unassembled WGS sequence"/>
</dbReference>
<gene>
    <name evidence="6" type="primary">set6_1</name>
    <name evidence="6" type="ORF">DIS24_g8824</name>
</gene>
<keyword evidence="1" id="KW-0479">Metal-binding</keyword>
<dbReference type="GO" id="GO:0008270">
    <property type="term" value="F:zinc ion binding"/>
    <property type="evidence" value="ECO:0007669"/>
    <property type="project" value="UniProtKB-KW"/>
</dbReference>
<dbReference type="InterPro" id="IPR002893">
    <property type="entry name" value="Znf_MYND"/>
</dbReference>
<dbReference type="EMBL" id="JAUJDW010000070">
    <property type="protein sequence ID" value="KAK0642607.1"/>
    <property type="molecule type" value="Genomic_DNA"/>
</dbReference>
<evidence type="ECO:0000259" key="5">
    <source>
        <dbReference type="PROSITE" id="PS50865"/>
    </source>
</evidence>
<dbReference type="PROSITE" id="PS50865">
    <property type="entry name" value="ZF_MYND_2"/>
    <property type="match status" value="1"/>
</dbReference>
<dbReference type="AlphaFoldDB" id="A0AA40CLA5"/>
<dbReference type="SUPFAM" id="SSF144232">
    <property type="entry name" value="HIT/MYND zinc finger-like"/>
    <property type="match status" value="1"/>
</dbReference>
<evidence type="ECO:0000256" key="2">
    <source>
        <dbReference type="ARBA" id="ARBA00022771"/>
    </source>
</evidence>
<organism evidence="6 7">
    <name type="scientific">Lasiodiplodia hormozganensis</name>
    <dbReference type="NCBI Taxonomy" id="869390"/>
    <lineage>
        <taxon>Eukaryota</taxon>
        <taxon>Fungi</taxon>
        <taxon>Dikarya</taxon>
        <taxon>Ascomycota</taxon>
        <taxon>Pezizomycotina</taxon>
        <taxon>Dothideomycetes</taxon>
        <taxon>Dothideomycetes incertae sedis</taxon>
        <taxon>Botryosphaeriales</taxon>
        <taxon>Botryosphaeriaceae</taxon>
        <taxon>Lasiodiplodia</taxon>
    </lineage>
</organism>
<dbReference type="Gene3D" id="6.10.140.2220">
    <property type="match status" value="1"/>
</dbReference>
<evidence type="ECO:0000256" key="1">
    <source>
        <dbReference type="ARBA" id="ARBA00022723"/>
    </source>
</evidence>
<comment type="caution">
    <text evidence="6">The sequence shown here is derived from an EMBL/GenBank/DDBJ whole genome shotgun (WGS) entry which is preliminary data.</text>
</comment>
<accession>A0AA40CLA5</accession>
<feature type="domain" description="MYND-type" evidence="5">
    <location>
        <begin position="8"/>
        <end position="44"/>
    </location>
</feature>
<proteinExistence type="predicted"/>
<protein>
    <submittedName>
        <fullName evidence="6">SET domain and MYND-type zinc finger protein 6</fullName>
    </submittedName>
</protein>
<evidence type="ECO:0000313" key="7">
    <source>
        <dbReference type="Proteomes" id="UP001175001"/>
    </source>
</evidence>